<evidence type="ECO:0000313" key="2">
    <source>
        <dbReference type="EMBL" id="CAA3024622.1"/>
    </source>
</evidence>
<dbReference type="Proteomes" id="UP000594638">
    <property type="component" value="Unassembled WGS sequence"/>
</dbReference>
<dbReference type="AlphaFoldDB" id="A0A8S0UV23"/>
<organism evidence="2 3">
    <name type="scientific">Olea europaea subsp. europaea</name>
    <dbReference type="NCBI Taxonomy" id="158383"/>
    <lineage>
        <taxon>Eukaryota</taxon>
        <taxon>Viridiplantae</taxon>
        <taxon>Streptophyta</taxon>
        <taxon>Embryophyta</taxon>
        <taxon>Tracheophyta</taxon>
        <taxon>Spermatophyta</taxon>
        <taxon>Magnoliopsida</taxon>
        <taxon>eudicotyledons</taxon>
        <taxon>Gunneridae</taxon>
        <taxon>Pentapetalae</taxon>
        <taxon>asterids</taxon>
        <taxon>lamiids</taxon>
        <taxon>Lamiales</taxon>
        <taxon>Oleaceae</taxon>
        <taxon>Oleeae</taxon>
        <taxon>Olea</taxon>
    </lineage>
</organism>
<gene>
    <name evidence="2" type="ORF">OLEA9_A075180</name>
</gene>
<feature type="compositionally biased region" description="Basic and acidic residues" evidence="1">
    <location>
        <begin position="59"/>
        <end position="70"/>
    </location>
</feature>
<comment type="caution">
    <text evidence="2">The sequence shown here is derived from an EMBL/GenBank/DDBJ whole genome shotgun (WGS) entry which is preliminary data.</text>
</comment>
<evidence type="ECO:0000313" key="3">
    <source>
        <dbReference type="Proteomes" id="UP000594638"/>
    </source>
</evidence>
<accession>A0A8S0UV23</accession>
<feature type="compositionally biased region" description="Polar residues" evidence="1">
    <location>
        <begin position="72"/>
        <end position="83"/>
    </location>
</feature>
<feature type="compositionally biased region" description="Basic and acidic residues" evidence="1">
    <location>
        <begin position="84"/>
        <end position="104"/>
    </location>
</feature>
<feature type="non-terminal residue" evidence="2">
    <location>
        <position position="1"/>
    </location>
</feature>
<proteinExistence type="predicted"/>
<protein>
    <submittedName>
        <fullName evidence="2">Uncharacterized protein</fullName>
    </submittedName>
</protein>
<keyword evidence="3" id="KW-1185">Reference proteome</keyword>
<name>A0A8S0UV23_OLEEU</name>
<dbReference type="EMBL" id="CACTIH010009113">
    <property type="protein sequence ID" value="CAA3024622.1"/>
    <property type="molecule type" value="Genomic_DNA"/>
</dbReference>
<dbReference type="Gramene" id="OE9A075180T1">
    <property type="protein sequence ID" value="OE9A075180C1"/>
    <property type="gene ID" value="OE9A075180"/>
</dbReference>
<reference evidence="2 3" key="1">
    <citation type="submission" date="2019-12" db="EMBL/GenBank/DDBJ databases">
        <authorList>
            <person name="Alioto T."/>
            <person name="Alioto T."/>
            <person name="Gomez Garrido J."/>
        </authorList>
    </citation>
    <scope>NUCLEOTIDE SEQUENCE [LARGE SCALE GENOMIC DNA]</scope>
</reference>
<feature type="region of interest" description="Disordered" evidence="1">
    <location>
        <begin position="25"/>
        <end position="104"/>
    </location>
</feature>
<sequence length="104" mass="11264">HRWSASPRLGALISDHVSVSNIPKVETPILPHPSPQAATELPSAIASRQAPPHQLPPLKKVEIKKAEPKKPSNPTLASAPNSDSRGRSFGDRNWERINEAADRG</sequence>
<evidence type="ECO:0000256" key="1">
    <source>
        <dbReference type="SAM" id="MobiDB-lite"/>
    </source>
</evidence>